<evidence type="ECO:0000313" key="1">
    <source>
        <dbReference type="EMBL" id="EYU41853.1"/>
    </source>
</evidence>
<accession>A0A022RPX7</accession>
<keyword evidence="2" id="KW-1185">Reference proteome</keyword>
<dbReference type="Proteomes" id="UP000030748">
    <property type="component" value="Unassembled WGS sequence"/>
</dbReference>
<sequence length="76" mass="8148">MAPSTSCLVRTRNSRKLSISIPIMMYLRNHAVSISERGVDLGRFRLANLCSLLAWINSLSRSKVGDRGGAAAATAG</sequence>
<organism evidence="1 2">
    <name type="scientific">Erythranthe guttata</name>
    <name type="common">Yellow monkey flower</name>
    <name type="synonym">Mimulus guttatus</name>
    <dbReference type="NCBI Taxonomy" id="4155"/>
    <lineage>
        <taxon>Eukaryota</taxon>
        <taxon>Viridiplantae</taxon>
        <taxon>Streptophyta</taxon>
        <taxon>Embryophyta</taxon>
        <taxon>Tracheophyta</taxon>
        <taxon>Spermatophyta</taxon>
        <taxon>Magnoliopsida</taxon>
        <taxon>eudicotyledons</taxon>
        <taxon>Gunneridae</taxon>
        <taxon>Pentapetalae</taxon>
        <taxon>asterids</taxon>
        <taxon>lamiids</taxon>
        <taxon>Lamiales</taxon>
        <taxon>Phrymaceae</taxon>
        <taxon>Erythranthe</taxon>
    </lineage>
</organism>
<name>A0A022RPX7_ERYGU</name>
<gene>
    <name evidence="1" type="ORF">MIMGU_mgv1a017413mg</name>
</gene>
<protein>
    <submittedName>
        <fullName evidence="1">Uncharacterized protein</fullName>
    </submittedName>
</protein>
<proteinExistence type="predicted"/>
<dbReference type="AlphaFoldDB" id="A0A022RPX7"/>
<dbReference type="EMBL" id="KI630319">
    <property type="protein sequence ID" value="EYU41853.1"/>
    <property type="molecule type" value="Genomic_DNA"/>
</dbReference>
<reference evidence="1 2" key="1">
    <citation type="journal article" date="2013" name="Proc. Natl. Acad. Sci. U.S.A.">
        <title>Fine-scale variation in meiotic recombination in Mimulus inferred from population shotgun sequencing.</title>
        <authorList>
            <person name="Hellsten U."/>
            <person name="Wright K.M."/>
            <person name="Jenkins J."/>
            <person name="Shu S."/>
            <person name="Yuan Y."/>
            <person name="Wessler S.R."/>
            <person name="Schmutz J."/>
            <person name="Willis J.H."/>
            <person name="Rokhsar D.S."/>
        </authorList>
    </citation>
    <scope>NUCLEOTIDE SEQUENCE [LARGE SCALE GENOMIC DNA]</scope>
    <source>
        <strain evidence="2">cv. DUN x IM62</strain>
    </source>
</reference>
<evidence type="ECO:0000313" key="2">
    <source>
        <dbReference type="Proteomes" id="UP000030748"/>
    </source>
</evidence>